<evidence type="ECO:0000313" key="8">
    <source>
        <dbReference type="Proteomes" id="UP000184188"/>
    </source>
</evidence>
<accession>A0A1L9SK15</accession>
<keyword evidence="2" id="KW-0805">Transcription regulation</keyword>
<dbReference type="EMBL" id="KV878340">
    <property type="protein sequence ID" value="OJJ47443.1"/>
    <property type="molecule type" value="Genomic_DNA"/>
</dbReference>
<feature type="domain" description="Zn(2)-C6 fungal-type" evidence="6">
    <location>
        <begin position="69"/>
        <end position="99"/>
    </location>
</feature>
<dbReference type="VEuPathDB" id="FungiDB:ASPZODRAFT_14899"/>
<dbReference type="SUPFAM" id="SSF57701">
    <property type="entry name" value="Zn2/Cys6 DNA-binding domain"/>
    <property type="match status" value="1"/>
</dbReference>
<proteinExistence type="predicted"/>
<comment type="subcellular location">
    <subcellularLocation>
        <location evidence="1">Nucleus</location>
    </subcellularLocation>
</comment>
<evidence type="ECO:0000256" key="2">
    <source>
        <dbReference type="ARBA" id="ARBA00023015"/>
    </source>
</evidence>
<dbReference type="GO" id="GO:0005634">
    <property type="term" value="C:nucleus"/>
    <property type="evidence" value="ECO:0007669"/>
    <property type="project" value="UniProtKB-SubCell"/>
</dbReference>
<dbReference type="Pfam" id="PF11951">
    <property type="entry name" value="Fungal_trans_2"/>
    <property type="match status" value="1"/>
</dbReference>
<dbReference type="GO" id="GO:0000976">
    <property type="term" value="F:transcription cis-regulatory region binding"/>
    <property type="evidence" value="ECO:0007669"/>
    <property type="project" value="TreeGrafter"/>
</dbReference>
<evidence type="ECO:0000256" key="3">
    <source>
        <dbReference type="ARBA" id="ARBA00023125"/>
    </source>
</evidence>
<dbReference type="Pfam" id="PF00172">
    <property type="entry name" value="Zn_clus"/>
    <property type="match status" value="1"/>
</dbReference>
<keyword evidence="3" id="KW-0238">DNA-binding</keyword>
<dbReference type="PANTHER" id="PTHR37534:SF49">
    <property type="entry name" value="LYSINE BIOSYNTHESIS REGULATORY PROTEIN LYS14"/>
    <property type="match status" value="1"/>
</dbReference>
<dbReference type="InterPro" id="IPR001138">
    <property type="entry name" value="Zn2Cys6_DnaBD"/>
</dbReference>
<keyword evidence="5" id="KW-0539">Nucleus</keyword>
<dbReference type="SMART" id="SM00066">
    <property type="entry name" value="GAL4"/>
    <property type="match status" value="1"/>
</dbReference>
<name>A0A1L9SK15_9EURO</name>
<dbReference type="PROSITE" id="PS00463">
    <property type="entry name" value="ZN2_CY6_FUNGAL_1"/>
    <property type="match status" value="1"/>
</dbReference>
<dbReference type="STRING" id="1073090.A0A1L9SK15"/>
<evidence type="ECO:0000256" key="5">
    <source>
        <dbReference type="ARBA" id="ARBA00023242"/>
    </source>
</evidence>
<keyword evidence="4" id="KW-0804">Transcription</keyword>
<gene>
    <name evidence="7" type="ORF">ASPZODRAFT_14899</name>
</gene>
<dbReference type="GeneID" id="34611910"/>
<dbReference type="PROSITE" id="PS50048">
    <property type="entry name" value="ZN2_CY6_FUNGAL_2"/>
    <property type="match status" value="1"/>
</dbReference>
<dbReference type="GO" id="GO:0000981">
    <property type="term" value="F:DNA-binding transcription factor activity, RNA polymerase II-specific"/>
    <property type="evidence" value="ECO:0007669"/>
    <property type="project" value="InterPro"/>
</dbReference>
<protein>
    <recommendedName>
        <fullName evidence="6">Zn(2)-C6 fungal-type domain-containing protein</fullName>
    </recommendedName>
</protein>
<sequence length="717" mass="79512">MTVTSLVMPARRTDAPRKQRPVRLPLIAPKDDCLQLPVTGKLARQRIPASPGTLATPPRVRLPPRSRTGCWTCRSRKVKCDEGHPTCGQCARLGHVCDYRPRLAFRDDTRRIMERMADISTKGNVVWDVKSRTWGTKNALLSPADALPPFAMLTSDEDRERKAEASTPGTYHVIMVPDSFSGLPEYAEYTDDSVDGSLLDGRQSSVASSPISDHECGADFSDPNTVILKRFHDVSRRVLSSCRSSPRMSPASDLLGSISPLSPPPQYAPAEYDLVEGDEVPFPDHWVNQRNQDALLYAHFRAVVCRQFMPAGDANASHGVINSMADVFENEAARFPPLFHAIMAVSALSLATQEPGQQASALQHYQQAFPLLQSSLQSTQDLSSDGLFLTHFLLLVYEISCAEPNTSNLWSHHISRLLNIIFMRRSVYGTERFPFVIWWVCNFDLYALLSGASNGEFVGAMVAHHLLPSPETLLGAPTVYSPYQNQSMGNNNLSAISQMYSDTFQLAVQLGFLAASIRQPAATANSSPFSFSAHRHKDLYELMEALRERWESPHAAVLLQDKDRLPCHAAQLLHQGYTLFHTCMLYSYTSMWAGQRLEPEAASDEEVAPHVTAILQLSEQLLVNPSAGQDTSKLQFLVFPLFLAGAAATSNGMKMLAMDLLSTVPVGLARTQSMTSYLLQIIFERQAQRLMTVGHNLDIDWMEIMTTHGLQFVTFGL</sequence>
<evidence type="ECO:0000259" key="6">
    <source>
        <dbReference type="PROSITE" id="PS50048"/>
    </source>
</evidence>
<dbReference type="RefSeq" id="XP_022581953.1">
    <property type="nucleotide sequence ID" value="XM_022725445.1"/>
</dbReference>
<evidence type="ECO:0000256" key="1">
    <source>
        <dbReference type="ARBA" id="ARBA00004123"/>
    </source>
</evidence>
<evidence type="ECO:0000256" key="4">
    <source>
        <dbReference type="ARBA" id="ARBA00023163"/>
    </source>
</evidence>
<dbReference type="GO" id="GO:0045944">
    <property type="term" value="P:positive regulation of transcription by RNA polymerase II"/>
    <property type="evidence" value="ECO:0007669"/>
    <property type="project" value="TreeGrafter"/>
</dbReference>
<dbReference type="AlphaFoldDB" id="A0A1L9SK15"/>
<organism evidence="7 8">
    <name type="scientific">Penicilliopsis zonata CBS 506.65</name>
    <dbReference type="NCBI Taxonomy" id="1073090"/>
    <lineage>
        <taxon>Eukaryota</taxon>
        <taxon>Fungi</taxon>
        <taxon>Dikarya</taxon>
        <taxon>Ascomycota</taxon>
        <taxon>Pezizomycotina</taxon>
        <taxon>Eurotiomycetes</taxon>
        <taxon>Eurotiomycetidae</taxon>
        <taxon>Eurotiales</taxon>
        <taxon>Aspergillaceae</taxon>
        <taxon>Penicilliopsis</taxon>
    </lineage>
</organism>
<reference evidence="8" key="1">
    <citation type="journal article" date="2017" name="Genome Biol.">
        <title>Comparative genomics reveals high biological diversity and specific adaptations in the industrially and medically important fungal genus Aspergillus.</title>
        <authorList>
            <person name="de Vries R.P."/>
            <person name="Riley R."/>
            <person name="Wiebenga A."/>
            <person name="Aguilar-Osorio G."/>
            <person name="Amillis S."/>
            <person name="Uchima C.A."/>
            <person name="Anderluh G."/>
            <person name="Asadollahi M."/>
            <person name="Askin M."/>
            <person name="Barry K."/>
            <person name="Battaglia E."/>
            <person name="Bayram O."/>
            <person name="Benocci T."/>
            <person name="Braus-Stromeyer S.A."/>
            <person name="Caldana C."/>
            <person name="Canovas D."/>
            <person name="Cerqueira G.C."/>
            <person name="Chen F."/>
            <person name="Chen W."/>
            <person name="Choi C."/>
            <person name="Clum A."/>
            <person name="Dos Santos R.A."/>
            <person name="Damasio A.R."/>
            <person name="Diallinas G."/>
            <person name="Emri T."/>
            <person name="Fekete E."/>
            <person name="Flipphi M."/>
            <person name="Freyberg S."/>
            <person name="Gallo A."/>
            <person name="Gournas C."/>
            <person name="Habgood R."/>
            <person name="Hainaut M."/>
            <person name="Harispe M.L."/>
            <person name="Henrissat B."/>
            <person name="Hilden K.S."/>
            <person name="Hope R."/>
            <person name="Hossain A."/>
            <person name="Karabika E."/>
            <person name="Karaffa L."/>
            <person name="Karanyi Z."/>
            <person name="Krasevec N."/>
            <person name="Kuo A."/>
            <person name="Kusch H."/>
            <person name="LaButti K."/>
            <person name="Lagendijk E.L."/>
            <person name="Lapidus A."/>
            <person name="Levasseur A."/>
            <person name="Lindquist E."/>
            <person name="Lipzen A."/>
            <person name="Logrieco A.F."/>
            <person name="MacCabe A."/>
            <person name="Maekelae M.R."/>
            <person name="Malavazi I."/>
            <person name="Melin P."/>
            <person name="Meyer V."/>
            <person name="Mielnichuk N."/>
            <person name="Miskei M."/>
            <person name="Molnar A.P."/>
            <person name="Mule G."/>
            <person name="Ngan C.Y."/>
            <person name="Orejas M."/>
            <person name="Orosz E."/>
            <person name="Ouedraogo J.P."/>
            <person name="Overkamp K.M."/>
            <person name="Park H.-S."/>
            <person name="Perrone G."/>
            <person name="Piumi F."/>
            <person name="Punt P.J."/>
            <person name="Ram A.F."/>
            <person name="Ramon A."/>
            <person name="Rauscher S."/>
            <person name="Record E."/>
            <person name="Riano-Pachon D.M."/>
            <person name="Robert V."/>
            <person name="Roehrig J."/>
            <person name="Ruller R."/>
            <person name="Salamov A."/>
            <person name="Salih N.S."/>
            <person name="Samson R.A."/>
            <person name="Sandor E."/>
            <person name="Sanguinetti M."/>
            <person name="Schuetze T."/>
            <person name="Sepcic K."/>
            <person name="Shelest E."/>
            <person name="Sherlock G."/>
            <person name="Sophianopoulou V."/>
            <person name="Squina F.M."/>
            <person name="Sun H."/>
            <person name="Susca A."/>
            <person name="Todd R.B."/>
            <person name="Tsang A."/>
            <person name="Unkles S.E."/>
            <person name="van de Wiele N."/>
            <person name="van Rossen-Uffink D."/>
            <person name="Oliveira J.V."/>
            <person name="Vesth T.C."/>
            <person name="Visser J."/>
            <person name="Yu J.-H."/>
            <person name="Zhou M."/>
            <person name="Andersen M.R."/>
            <person name="Archer D.B."/>
            <person name="Baker S.E."/>
            <person name="Benoit I."/>
            <person name="Brakhage A.A."/>
            <person name="Braus G.H."/>
            <person name="Fischer R."/>
            <person name="Frisvad J.C."/>
            <person name="Goldman G.H."/>
            <person name="Houbraken J."/>
            <person name="Oakley B."/>
            <person name="Pocsi I."/>
            <person name="Scazzocchio C."/>
            <person name="Seiboth B."/>
            <person name="vanKuyk P.A."/>
            <person name="Wortman J."/>
            <person name="Dyer P.S."/>
            <person name="Grigoriev I.V."/>
        </authorList>
    </citation>
    <scope>NUCLEOTIDE SEQUENCE [LARGE SCALE GENOMIC DNA]</scope>
    <source>
        <strain evidence="8">CBS 506.65</strain>
    </source>
</reference>
<dbReference type="GO" id="GO:0008270">
    <property type="term" value="F:zinc ion binding"/>
    <property type="evidence" value="ECO:0007669"/>
    <property type="project" value="InterPro"/>
</dbReference>
<dbReference type="CDD" id="cd00067">
    <property type="entry name" value="GAL4"/>
    <property type="match status" value="1"/>
</dbReference>
<keyword evidence="8" id="KW-1185">Reference proteome</keyword>
<dbReference type="InterPro" id="IPR036864">
    <property type="entry name" value="Zn2-C6_fun-type_DNA-bd_sf"/>
</dbReference>
<dbReference type="InterPro" id="IPR021858">
    <property type="entry name" value="Fun_TF"/>
</dbReference>
<evidence type="ECO:0000313" key="7">
    <source>
        <dbReference type="EMBL" id="OJJ47443.1"/>
    </source>
</evidence>
<dbReference type="Proteomes" id="UP000184188">
    <property type="component" value="Unassembled WGS sequence"/>
</dbReference>
<dbReference type="OrthoDB" id="3598904at2759"/>
<dbReference type="Gene3D" id="4.10.240.10">
    <property type="entry name" value="Zn(2)-C6 fungal-type DNA-binding domain"/>
    <property type="match status" value="1"/>
</dbReference>
<dbReference type="PANTHER" id="PTHR37534">
    <property type="entry name" value="TRANSCRIPTIONAL ACTIVATOR PROTEIN UGA3"/>
    <property type="match status" value="1"/>
</dbReference>